<dbReference type="EMBL" id="BGPR01123017">
    <property type="protein sequence ID" value="GBN25779.1"/>
    <property type="molecule type" value="Genomic_DNA"/>
</dbReference>
<keyword evidence="2" id="KW-1185">Reference proteome</keyword>
<proteinExistence type="predicted"/>
<name>A0A4Y2MGR3_ARAVE</name>
<protein>
    <recommendedName>
        <fullName evidence="3">MATH domain-containing protein</fullName>
    </recommendedName>
</protein>
<evidence type="ECO:0000313" key="1">
    <source>
        <dbReference type="EMBL" id="GBN25779.1"/>
    </source>
</evidence>
<evidence type="ECO:0000313" key="2">
    <source>
        <dbReference type="Proteomes" id="UP000499080"/>
    </source>
</evidence>
<sequence>MASNVDSSDLKQEEETAEGHYARFSFSVHHFPTIPSWQFKTVYHTPCKSLPTSWEIFFKSEKGPSNSCFVSLSRVDYIANPVDAYTWVSFFDIHNRRLAFPKVLSKRGILPHGKVQVCIKEMIPRVEMGILAQLELIVEVSLSISSCHEKIAPSVASLNSHLNKMKLSKL</sequence>
<dbReference type="AlphaFoldDB" id="A0A4Y2MGR3"/>
<dbReference type="Proteomes" id="UP000499080">
    <property type="component" value="Unassembled WGS sequence"/>
</dbReference>
<reference evidence="1 2" key="1">
    <citation type="journal article" date="2019" name="Sci. Rep.">
        <title>Orb-weaving spider Araneus ventricosus genome elucidates the spidroin gene catalogue.</title>
        <authorList>
            <person name="Kono N."/>
            <person name="Nakamura H."/>
            <person name="Ohtoshi R."/>
            <person name="Moran D.A.P."/>
            <person name="Shinohara A."/>
            <person name="Yoshida Y."/>
            <person name="Fujiwara M."/>
            <person name="Mori M."/>
            <person name="Tomita M."/>
            <person name="Arakawa K."/>
        </authorList>
    </citation>
    <scope>NUCLEOTIDE SEQUENCE [LARGE SCALE GENOMIC DNA]</scope>
</reference>
<gene>
    <name evidence="1" type="ORF">AVEN_32448_1</name>
</gene>
<comment type="caution">
    <text evidence="1">The sequence shown here is derived from an EMBL/GenBank/DDBJ whole genome shotgun (WGS) entry which is preliminary data.</text>
</comment>
<accession>A0A4Y2MGR3</accession>
<evidence type="ECO:0008006" key="3">
    <source>
        <dbReference type="Google" id="ProtNLM"/>
    </source>
</evidence>
<organism evidence="1 2">
    <name type="scientific">Araneus ventricosus</name>
    <name type="common">Orbweaver spider</name>
    <name type="synonym">Epeira ventricosa</name>
    <dbReference type="NCBI Taxonomy" id="182803"/>
    <lineage>
        <taxon>Eukaryota</taxon>
        <taxon>Metazoa</taxon>
        <taxon>Ecdysozoa</taxon>
        <taxon>Arthropoda</taxon>
        <taxon>Chelicerata</taxon>
        <taxon>Arachnida</taxon>
        <taxon>Araneae</taxon>
        <taxon>Araneomorphae</taxon>
        <taxon>Entelegynae</taxon>
        <taxon>Araneoidea</taxon>
        <taxon>Araneidae</taxon>
        <taxon>Araneus</taxon>
    </lineage>
</organism>